<dbReference type="SUPFAM" id="SSF53474">
    <property type="entry name" value="alpha/beta-Hydrolases"/>
    <property type="match status" value="1"/>
</dbReference>
<dbReference type="RefSeq" id="WP_345446029.1">
    <property type="nucleotide sequence ID" value="NZ_BAABKP010000002.1"/>
</dbReference>
<evidence type="ECO:0000259" key="3">
    <source>
        <dbReference type="Pfam" id="PF02230"/>
    </source>
</evidence>
<evidence type="ECO:0000256" key="1">
    <source>
        <dbReference type="ARBA" id="ARBA00006499"/>
    </source>
</evidence>
<dbReference type="InterPro" id="IPR050565">
    <property type="entry name" value="LYPA1-2/EST-like"/>
</dbReference>
<keyword evidence="2" id="KW-0378">Hydrolase</keyword>
<dbReference type="Pfam" id="PF02230">
    <property type="entry name" value="Abhydrolase_2"/>
    <property type="match status" value="1"/>
</dbReference>
<dbReference type="InterPro" id="IPR003140">
    <property type="entry name" value="PLipase/COase/thioEstase"/>
</dbReference>
<organism evidence="4 5">
    <name type="scientific">Rothia endophytica</name>
    <dbReference type="NCBI Taxonomy" id="1324766"/>
    <lineage>
        <taxon>Bacteria</taxon>
        <taxon>Bacillati</taxon>
        <taxon>Actinomycetota</taxon>
        <taxon>Actinomycetes</taxon>
        <taxon>Micrococcales</taxon>
        <taxon>Micrococcaceae</taxon>
        <taxon>Rothia</taxon>
    </lineage>
</organism>
<name>A0ABP9BL99_9MICC</name>
<gene>
    <name evidence="4" type="ORF">GCM10023352_14190</name>
</gene>
<comment type="caution">
    <text evidence="4">The sequence shown here is derived from an EMBL/GenBank/DDBJ whole genome shotgun (WGS) entry which is preliminary data.</text>
</comment>
<dbReference type="PANTHER" id="PTHR10655">
    <property type="entry name" value="LYSOPHOSPHOLIPASE-RELATED"/>
    <property type="match status" value="1"/>
</dbReference>
<keyword evidence="5" id="KW-1185">Reference proteome</keyword>
<evidence type="ECO:0000313" key="5">
    <source>
        <dbReference type="Proteomes" id="UP001500187"/>
    </source>
</evidence>
<dbReference type="EMBL" id="BAABKP010000002">
    <property type="protein sequence ID" value="GAA4796048.1"/>
    <property type="molecule type" value="Genomic_DNA"/>
</dbReference>
<accession>A0ABP9BL99</accession>
<dbReference type="Gene3D" id="3.40.50.1820">
    <property type="entry name" value="alpha/beta hydrolase"/>
    <property type="match status" value="1"/>
</dbReference>
<dbReference type="Proteomes" id="UP001500187">
    <property type="component" value="Unassembled WGS sequence"/>
</dbReference>
<sequence>MSQYLVDFSNAEPARAGTHLVVLLHGYGSHERDLTGLIPYLPSDEVTYASLRAPQPVGYALPADAESAYAGQAAMGYQWWPLNAQLETVGFRAIELATDYVLDWLEPLAADHKSVTLLGFSQGMAVATSVARRRPELITAVVGLSGYAVDGGSDYFRDAELTGNQKLQLFWGRGDSDPVITAEKIEFTQQWAGKYTRVEQELYPGLAHGIAAQELTHISAYLSEKVLG</sequence>
<dbReference type="InterPro" id="IPR029058">
    <property type="entry name" value="AB_hydrolase_fold"/>
</dbReference>
<dbReference type="PANTHER" id="PTHR10655:SF17">
    <property type="entry name" value="LYSOPHOSPHOLIPASE-LIKE PROTEIN 1"/>
    <property type="match status" value="1"/>
</dbReference>
<reference evidence="5" key="1">
    <citation type="journal article" date="2019" name="Int. J. Syst. Evol. Microbiol.">
        <title>The Global Catalogue of Microorganisms (GCM) 10K type strain sequencing project: providing services to taxonomists for standard genome sequencing and annotation.</title>
        <authorList>
            <consortium name="The Broad Institute Genomics Platform"/>
            <consortium name="The Broad Institute Genome Sequencing Center for Infectious Disease"/>
            <person name="Wu L."/>
            <person name="Ma J."/>
        </authorList>
    </citation>
    <scope>NUCLEOTIDE SEQUENCE [LARGE SCALE GENOMIC DNA]</scope>
    <source>
        <strain evidence="5">JCM 18541</strain>
    </source>
</reference>
<evidence type="ECO:0000313" key="4">
    <source>
        <dbReference type="EMBL" id="GAA4796048.1"/>
    </source>
</evidence>
<protein>
    <recommendedName>
        <fullName evidence="3">Phospholipase/carboxylesterase/thioesterase domain-containing protein</fullName>
    </recommendedName>
</protein>
<proteinExistence type="inferred from homology"/>
<comment type="similarity">
    <text evidence="1">Belongs to the AB hydrolase superfamily. AB hydrolase 2 family.</text>
</comment>
<evidence type="ECO:0000256" key="2">
    <source>
        <dbReference type="ARBA" id="ARBA00022801"/>
    </source>
</evidence>
<feature type="domain" description="Phospholipase/carboxylesterase/thioesterase" evidence="3">
    <location>
        <begin position="12"/>
        <end position="223"/>
    </location>
</feature>